<evidence type="ECO:0000313" key="1">
    <source>
        <dbReference type="EMBL" id="RUT71313.1"/>
    </source>
</evidence>
<comment type="caution">
    <text evidence="1">The sequence shown here is derived from an EMBL/GenBank/DDBJ whole genome shotgun (WGS) entry which is preliminary data.</text>
</comment>
<protein>
    <submittedName>
        <fullName evidence="1">Uncharacterized protein</fullName>
    </submittedName>
</protein>
<proteinExistence type="predicted"/>
<name>A0A434AA93_9FLAO</name>
<dbReference type="OrthoDB" id="9814627at2"/>
<gene>
    <name evidence="1" type="ORF">D0817_05405</name>
</gene>
<keyword evidence="2" id="KW-1185">Reference proteome</keyword>
<accession>A0A434AA93</accession>
<dbReference type="Proteomes" id="UP000288102">
    <property type="component" value="Unassembled WGS sequence"/>
</dbReference>
<dbReference type="AlphaFoldDB" id="A0A434AA93"/>
<sequence>MTKYQKRHRIIATFFLLIFFPTLLPNNLFASNNGPVAPEASSFEPIDATDMVNLISGDMSYVLPLLNIPSPEGGYPLTLSNHAGIAMDQEASWVGLGWSLNPGAINRGVTGVPDDWKRAKVNQITYDEGGVSNSYSGSVSIGWGSNGASVGLYGSYTENKSFGGPNSYSTDGGILASFAGITASVGTNGSNVGIGGYGINANVGTNGASVGINSYGADVSINQSFKNSNTSYSADLNVGYGTEISFNSKSGLSGSVIGQGFTLSGNNYGRGNITTSTSGFTVPIQIYAVNLTFGYSRTRYWTYDKKPAGYEGSLYSGDMESLEENTNFYGLNASDSYSSIYKQESENQSFDDNLSFIAYDYYSVSGQGISGSFRPGIFENGSLKNNTKSATSSDNTSISYKVGTNRKFTKTIDNDSNDIHFYFDNEPSSFLKISSDNWAFGPFPPTTLPENYSDSSTFSNLVYIDGKVYNGYNPDTKRKRTGNYI</sequence>
<reference evidence="2" key="1">
    <citation type="journal article" date="2019" name="Syst. Appl. Microbiol.">
        <title>Flavobacterium circumlabens sp. nov. and Flavobacterium cupreum sp. nov., two psychrotrophic species isolated from Antarctic environmental samples.</title>
        <authorList>
            <person name="Kralova S."/>
            <person name="Busse H.-J."/>
            <person name="Svec P."/>
            <person name="Maslanova I."/>
            <person name="Stankova E."/>
            <person name="Bartak M."/>
            <person name="Sedlacek I."/>
        </authorList>
    </citation>
    <scope>NUCLEOTIDE SEQUENCE [LARGE SCALE GENOMIC DNA]</scope>
    <source>
        <strain evidence="2">CCM 8825</strain>
    </source>
</reference>
<dbReference type="EMBL" id="QWDM01000003">
    <property type="protein sequence ID" value="RUT71313.1"/>
    <property type="molecule type" value="Genomic_DNA"/>
</dbReference>
<dbReference type="RefSeq" id="WP_127337370.1">
    <property type="nucleotide sequence ID" value="NZ_QWDM01000003.1"/>
</dbReference>
<organism evidence="1 2">
    <name type="scientific">Flavobacterium cupreum</name>
    <dbReference type="NCBI Taxonomy" id="2133766"/>
    <lineage>
        <taxon>Bacteria</taxon>
        <taxon>Pseudomonadati</taxon>
        <taxon>Bacteroidota</taxon>
        <taxon>Flavobacteriia</taxon>
        <taxon>Flavobacteriales</taxon>
        <taxon>Flavobacteriaceae</taxon>
        <taxon>Flavobacterium</taxon>
    </lineage>
</organism>
<evidence type="ECO:0000313" key="2">
    <source>
        <dbReference type="Proteomes" id="UP000288102"/>
    </source>
</evidence>